<evidence type="ECO:0000313" key="3">
    <source>
        <dbReference type="EMBL" id="TFF65314.1"/>
    </source>
</evidence>
<gene>
    <name evidence="3" type="ORF">EQF91_06155</name>
</gene>
<evidence type="ECO:0000313" key="4">
    <source>
        <dbReference type="Proteomes" id="UP000297454"/>
    </source>
</evidence>
<dbReference type="SMART" id="SM01208">
    <property type="entry name" value="G5"/>
    <property type="match status" value="2"/>
</dbReference>
<dbReference type="Pfam" id="PF07501">
    <property type="entry name" value="G5"/>
    <property type="match status" value="1"/>
</dbReference>
<evidence type="ECO:0000256" key="1">
    <source>
        <dbReference type="ARBA" id="ARBA00022729"/>
    </source>
</evidence>
<dbReference type="EMBL" id="SCFR01000021">
    <property type="protein sequence ID" value="TFF65314.1"/>
    <property type="molecule type" value="Genomic_DNA"/>
</dbReference>
<keyword evidence="1" id="KW-0732">Signal</keyword>
<feature type="domain" description="G5" evidence="2">
    <location>
        <begin position="214"/>
        <end position="297"/>
    </location>
</feature>
<proteinExistence type="predicted"/>
<evidence type="ECO:0000259" key="2">
    <source>
        <dbReference type="PROSITE" id="PS51109"/>
    </source>
</evidence>
<dbReference type="InterPro" id="IPR011098">
    <property type="entry name" value="G5_dom"/>
</dbReference>
<accession>A0A4R9C2T9</accession>
<dbReference type="PROSITE" id="PS51109">
    <property type="entry name" value="G5"/>
    <property type="match status" value="2"/>
</dbReference>
<comment type="caution">
    <text evidence="3">The sequence shown here is derived from an EMBL/GenBank/DDBJ whole genome shotgun (WGS) entry which is preliminary data.</text>
</comment>
<dbReference type="Proteomes" id="UP000297454">
    <property type="component" value="Unassembled WGS sequence"/>
</dbReference>
<dbReference type="Pfam" id="PF03990">
    <property type="entry name" value="DUF348"/>
    <property type="match status" value="2"/>
</dbReference>
<sequence length="388" mass="43521">MNFFKKNKKAILSALTLVTVIGLGEISIASKPKNIELNIDGNRKTITTSAKTVEAVLKEQNIATKNTEILNDLKSVINQKTVITINNKKSISFKNKGKDLIVSTFKNNVSDFLDEYGIKPDNDDNVIPKVTSSIKNGDTVTFDEVEVLNYNKKESIKHKTETTYDFNKKYGEKTISIKGNDGIKQNEYTKITINGKVVSNNKKSESIILSPITEKIILGSKEVLKEKVKFKTEKKANSDMYEGDTRVVQKGKNGLSENTYKHENKNKTLVSSKQLEKPTNEIVEYGTKERPSVSNSSYQYSLGQFQFNGVIYWGGYKFTYYSQSVLPGGGLYIPGRHINEDGYVADEDGYIVLANDAPRGTIIDTPFGYKGKVYDRGTYGNHIDVYIR</sequence>
<keyword evidence="4" id="KW-1185">Reference proteome</keyword>
<feature type="domain" description="G5" evidence="2">
    <location>
        <begin position="142"/>
        <end position="222"/>
    </location>
</feature>
<dbReference type="RefSeq" id="WP_134744208.1">
    <property type="nucleotide sequence ID" value="NZ_CP119761.1"/>
</dbReference>
<dbReference type="AlphaFoldDB" id="A0A4R9C2T9"/>
<dbReference type="InterPro" id="IPR007137">
    <property type="entry name" value="DUF348"/>
</dbReference>
<name>A0A4R9C2T9_9FIRM</name>
<dbReference type="Gene3D" id="2.20.230.10">
    <property type="entry name" value="Resuscitation-promoting factor rpfb"/>
    <property type="match status" value="2"/>
</dbReference>
<protein>
    <submittedName>
        <fullName evidence="3">DUF348 domain-containing protein</fullName>
    </submittedName>
</protein>
<organism evidence="3 4">
    <name type="scientific">Helcococcus ovis</name>
    <dbReference type="NCBI Taxonomy" id="72026"/>
    <lineage>
        <taxon>Bacteria</taxon>
        <taxon>Bacillati</taxon>
        <taxon>Bacillota</taxon>
        <taxon>Tissierellia</taxon>
        <taxon>Tissierellales</taxon>
        <taxon>Peptoniphilaceae</taxon>
        <taxon>Helcococcus</taxon>
    </lineage>
</organism>
<reference evidence="3 4" key="1">
    <citation type="submission" date="2019-01" db="EMBL/GenBank/DDBJ databases">
        <title>Draft Genome Sequences of Helcococcus ovis Strains Isolated from the Uterus and Vagina of Dairy Cows with Metritis.</title>
        <authorList>
            <person name="Cunha F."/>
            <person name="Jeon S.J."/>
            <person name="Kutzer P."/>
            <person name="Galvao K.N."/>
        </authorList>
    </citation>
    <scope>NUCLEOTIDE SEQUENCE [LARGE SCALE GENOMIC DNA]</scope>
    <source>
        <strain evidence="3 4">KG-37</strain>
    </source>
</reference>